<dbReference type="GO" id="GO:0016787">
    <property type="term" value="F:hydrolase activity"/>
    <property type="evidence" value="ECO:0007669"/>
    <property type="project" value="UniProtKB-KW"/>
</dbReference>
<dbReference type="SUPFAM" id="SSF53254">
    <property type="entry name" value="Phosphoglycerate mutase-like"/>
    <property type="match status" value="1"/>
</dbReference>
<protein>
    <submittedName>
        <fullName evidence="2">Bifunctional RNase H/acid phosphatase</fullName>
    </submittedName>
</protein>
<proteinExistence type="predicted"/>
<dbReference type="AlphaFoldDB" id="A0A0P1EPH6"/>
<dbReference type="EMBL" id="CYPW01000016">
    <property type="protein sequence ID" value="CUH52218.1"/>
    <property type="molecule type" value="Genomic_DNA"/>
</dbReference>
<reference evidence="2 3" key="1">
    <citation type="submission" date="2015-09" db="EMBL/GenBank/DDBJ databases">
        <authorList>
            <consortium name="Swine Surveillance"/>
        </authorList>
    </citation>
    <scope>NUCLEOTIDE SEQUENCE [LARGE SCALE GENOMIC DNA]</scope>
    <source>
        <strain evidence="2 3">CECT 7688</strain>
    </source>
</reference>
<gene>
    <name evidence="2" type="ORF">SHM7688_01660</name>
</gene>
<evidence type="ECO:0000256" key="1">
    <source>
        <dbReference type="ARBA" id="ARBA00022801"/>
    </source>
</evidence>
<dbReference type="InterPro" id="IPR051021">
    <property type="entry name" value="Mito_Ser/Thr_phosphatase"/>
</dbReference>
<keyword evidence="1" id="KW-0378">Hydrolase</keyword>
<evidence type="ECO:0000313" key="2">
    <source>
        <dbReference type="EMBL" id="CUH52218.1"/>
    </source>
</evidence>
<keyword evidence="3" id="KW-1185">Reference proteome</keyword>
<dbReference type="Pfam" id="PF00300">
    <property type="entry name" value="His_Phos_1"/>
    <property type="match status" value="1"/>
</dbReference>
<evidence type="ECO:0000313" key="3">
    <source>
        <dbReference type="Proteomes" id="UP000054823"/>
    </source>
</evidence>
<dbReference type="PANTHER" id="PTHR20935">
    <property type="entry name" value="PHOSPHOGLYCERATE MUTASE-RELATED"/>
    <property type="match status" value="1"/>
</dbReference>
<dbReference type="Proteomes" id="UP000054823">
    <property type="component" value="Unassembled WGS sequence"/>
</dbReference>
<dbReference type="Gene3D" id="3.40.50.1240">
    <property type="entry name" value="Phosphoglycerate mutase-like"/>
    <property type="match status" value="1"/>
</dbReference>
<sequence length="223" mass="24719">MSQMFHLIRHAQASFGAADYDNLSDLGHRQSEALGAALKRQGVMPDAVFIGAQKRHRQTWEGLERALGSGMTPIVVPEWNEFDFGGLLEARYQTRVDKPADLHSDRKTHFRILRDTVLEWQRDEIENPPESFAAFTNRVREARAIVAASDAKTALAVSSGGAIGRTVADVLDAPAAQMILLQLQVKNCAVARFVMAKGQVWLNGFNDTPHIEASNEDEMLTYS</sequence>
<dbReference type="InterPro" id="IPR013078">
    <property type="entry name" value="His_Pase_superF_clade-1"/>
</dbReference>
<dbReference type="STRING" id="321267.SHM7688_01660"/>
<dbReference type="CDD" id="cd07067">
    <property type="entry name" value="HP_PGM_like"/>
    <property type="match status" value="1"/>
</dbReference>
<name>A0A0P1EPH6_9RHOB</name>
<accession>A0A0P1EPH6</accession>
<organism evidence="2 3">
    <name type="scientific">Shimia marina</name>
    <dbReference type="NCBI Taxonomy" id="321267"/>
    <lineage>
        <taxon>Bacteria</taxon>
        <taxon>Pseudomonadati</taxon>
        <taxon>Pseudomonadota</taxon>
        <taxon>Alphaproteobacteria</taxon>
        <taxon>Rhodobacterales</taxon>
        <taxon>Roseobacteraceae</taxon>
    </lineage>
</organism>
<dbReference type="SMART" id="SM00855">
    <property type="entry name" value="PGAM"/>
    <property type="match status" value="1"/>
</dbReference>
<dbReference type="InterPro" id="IPR029033">
    <property type="entry name" value="His_PPase_superfam"/>
</dbReference>
<dbReference type="PANTHER" id="PTHR20935:SF0">
    <property type="entry name" value="SERINE_THREONINE-PROTEIN PHOSPHATASE PGAM5, MITOCHONDRIAL"/>
    <property type="match status" value="1"/>
</dbReference>